<evidence type="ECO:0000256" key="3">
    <source>
        <dbReference type="ARBA" id="ARBA00008743"/>
    </source>
</evidence>
<evidence type="ECO:0000256" key="2">
    <source>
        <dbReference type="ARBA" id="ARBA00004922"/>
    </source>
</evidence>
<comment type="caution">
    <text evidence="11">The sequence shown here is derived from an EMBL/GenBank/DDBJ whole genome shotgun (WGS) entry which is preliminary data.</text>
</comment>
<dbReference type="GO" id="GO:0008250">
    <property type="term" value="C:oligosaccharyltransferase complex"/>
    <property type="evidence" value="ECO:0007669"/>
    <property type="project" value="TreeGrafter"/>
</dbReference>
<evidence type="ECO:0000256" key="6">
    <source>
        <dbReference type="ARBA" id="ARBA00022989"/>
    </source>
</evidence>
<evidence type="ECO:0000313" key="11">
    <source>
        <dbReference type="EMBL" id="KAK2624131.1"/>
    </source>
</evidence>
<feature type="domain" description="OST48 N-terminal" evidence="9">
    <location>
        <begin position="71"/>
        <end position="319"/>
    </location>
</feature>
<accession>A0AAD9SV15</accession>
<reference evidence="11" key="1">
    <citation type="submission" date="2023-06" db="EMBL/GenBank/DDBJ databases">
        <title>Draft genome of Marssonina rosae.</title>
        <authorList>
            <person name="Cheng Q."/>
        </authorList>
    </citation>
    <scope>NUCLEOTIDE SEQUENCE</scope>
    <source>
        <strain evidence="11">R4</strain>
    </source>
</reference>
<keyword evidence="4 8" id="KW-0812">Transmembrane</keyword>
<dbReference type="AlphaFoldDB" id="A0AAD9SV15"/>
<evidence type="ECO:0000256" key="7">
    <source>
        <dbReference type="ARBA" id="ARBA00023136"/>
    </source>
</evidence>
<keyword evidence="12" id="KW-1185">Reference proteome</keyword>
<protein>
    <recommendedName>
        <fullName evidence="8">Dolichyl-diphosphooligosaccharide--protein glycosyltransferase subunit WBP1</fullName>
        <shortName evidence="8">Oligosaccharyl transferase subunit WBP1</shortName>
    </recommendedName>
</protein>
<feature type="chain" id="PRO_5041769850" description="Dolichyl-diphosphooligosaccharide--protein glycosyltransferase subunit WBP1" evidence="8">
    <location>
        <begin position="19"/>
        <end position="502"/>
    </location>
</feature>
<keyword evidence="8" id="KW-0732">Signal</keyword>
<feature type="signal peptide" evidence="8">
    <location>
        <begin position="1"/>
        <end position="18"/>
    </location>
</feature>
<dbReference type="InterPro" id="IPR005013">
    <property type="entry name" value="DDOST_48_kDa_subunit"/>
</dbReference>
<keyword evidence="7 8" id="KW-0472">Membrane</keyword>
<gene>
    <name evidence="11" type="ORF">QTJ16_006765</name>
</gene>
<evidence type="ECO:0000256" key="4">
    <source>
        <dbReference type="ARBA" id="ARBA00022692"/>
    </source>
</evidence>
<evidence type="ECO:0000256" key="1">
    <source>
        <dbReference type="ARBA" id="ARBA00004479"/>
    </source>
</evidence>
<keyword evidence="5 8" id="KW-0256">Endoplasmic reticulum</keyword>
<dbReference type="Proteomes" id="UP001285354">
    <property type="component" value="Unassembled WGS sequence"/>
</dbReference>
<organism evidence="11 12">
    <name type="scientific">Diplocarpon rosae</name>
    <dbReference type="NCBI Taxonomy" id="946125"/>
    <lineage>
        <taxon>Eukaryota</taxon>
        <taxon>Fungi</taxon>
        <taxon>Dikarya</taxon>
        <taxon>Ascomycota</taxon>
        <taxon>Pezizomycotina</taxon>
        <taxon>Leotiomycetes</taxon>
        <taxon>Helotiales</taxon>
        <taxon>Drepanopezizaceae</taxon>
        <taxon>Diplocarpon</taxon>
    </lineage>
</organism>
<feature type="domain" description="OST48 middle" evidence="10">
    <location>
        <begin position="342"/>
        <end position="488"/>
    </location>
</feature>
<sequence>MRWLLPALLLGISFLVEAINHNGDYRTLVVLEDDAEKSKYSKFIEDLEGKIIEELAKVEAFPLNPADFLAIAERGFALTFESPKNEKLALFHLGARAYDHVLILPSKSKGLGPNLTPKLLLDFVNSGGNILLTLSSSVPTPTSLVSLLLELDIHLPTDRNSLVVDHFNYDTITASEQHDVLLVPRPDAVRPDVVNFFKGDGTGNELIAFPRGVGQTLGNASPLLTPILRAPRTAYSYNPKEDVEGVEDPFAVGPQLSLISTMQARNSARFTVVGSAEMLQDTWFDAKVKRSVGLGGVGTDAQKVPTSNREFAKEVSGWTFGEIGILQVNKVEHFLNEGTAESNITNPQMYRVKNEVVSVTYSIVIREYAWDRYKKFVVPESDSFQLEFSMLSPFHRIHLAPGNTADGWGRYTASFKLPDQHGIFNFKVNYKRPFYTNIEEKNTVTVRHFAHDEWPRSWVISGAWPWISGISVTVVGWVAFVALWLWSKPVPLKLATSGKKLQ</sequence>
<evidence type="ECO:0000313" key="12">
    <source>
        <dbReference type="Proteomes" id="UP001285354"/>
    </source>
</evidence>
<dbReference type="PANTHER" id="PTHR10830">
    <property type="entry name" value="DOLICHYL-DIPHOSPHOOLIGOSACCHARIDE--PROTEIN GLYCOSYLTRANSFERASE 48 KDA SUBUNIT"/>
    <property type="match status" value="1"/>
</dbReference>
<comment type="pathway">
    <text evidence="2 8">Protein modification; protein glycosylation.</text>
</comment>
<dbReference type="Pfam" id="PF03345">
    <property type="entry name" value="OST48_N"/>
    <property type="match status" value="1"/>
</dbReference>
<dbReference type="EMBL" id="JAUBYV010000011">
    <property type="protein sequence ID" value="KAK2624131.1"/>
    <property type="molecule type" value="Genomic_DNA"/>
</dbReference>
<proteinExistence type="inferred from homology"/>
<evidence type="ECO:0000256" key="5">
    <source>
        <dbReference type="ARBA" id="ARBA00022824"/>
    </source>
</evidence>
<comment type="subcellular location">
    <subcellularLocation>
        <location evidence="8">Endoplasmic reticulum membrane</location>
        <topology evidence="8">Single-pass type I membrane protein</topology>
    </subcellularLocation>
    <subcellularLocation>
        <location evidence="1">Membrane</location>
        <topology evidence="1">Single-pass type I membrane protein</topology>
    </subcellularLocation>
</comment>
<keyword evidence="6 8" id="KW-1133">Transmembrane helix</keyword>
<dbReference type="InterPro" id="IPR055457">
    <property type="entry name" value="OST48_N"/>
</dbReference>
<name>A0AAD9SV15_9HELO</name>
<dbReference type="PANTHER" id="PTHR10830:SF0">
    <property type="entry name" value="DOLICHYL-DIPHOSPHOOLIGOSACCHARIDE--PROTEIN GLYCOSYLTRANSFERASE 48 KDA SUBUNIT"/>
    <property type="match status" value="1"/>
</dbReference>
<evidence type="ECO:0000259" key="10">
    <source>
        <dbReference type="Pfam" id="PF23358"/>
    </source>
</evidence>
<evidence type="ECO:0000256" key="8">
    <source>
        <dbReference type="RuleBase" id="RU361142"/>
    </source>
</evidence>
<dbReference type="GO" id="GO:0018279">
    <property type="term" value="P:protein N-linked glycosylation via asparagine"/>
    <property type="evidence" value="ECO:0007669"/>
    <property type="project" value="UniProtKB-UniRule"/>
</dbReference>
<evidence type="ECO:0000259" key="9">
    <source>
        <dbReference type="Pfam" id="PF03345"/>
    </source>
</evidence>
<comment type="function">
    <text evidence="8">Subunit of the oligosaccharyl transferase (OST) complex that catalyzes the initial transfer of a defined glycan (Glc(3)Man(9)GlcNAc(2) in eukaryotes) from the lipid carrier dolichol-pyrophosphate to an asparagine residue within an Asn-X-Ser/Thr consensus motif in nascent polypeptide chains, the first step in protein N-glycosylation. N-glycosylation occurs cotranslationally and the complex associates with the Sec61 complex at the channel-forming translocon complex that mediates protein translocation across the endoplasmic reticulum (ER).</text>
</comment>
<comment type="subunit">
    <text evidence="8">Component of the oligosaccharyltransferase (OST) complex.</text>
</comment>
<dbReference type="InterPro" id="IPR055459">
    <property type="entry name" value="OST48_MD"/>
</dbReference>
<comment type="similarity">
    <text evidence="3 8">Belongs to the DDOST 48 kDa subunit family.</text>
</comment>
<feature type="transmembrane region" description="Helical" evidence="8">
    <location>
        <begin position="463"/>
        <end position="486"/>
    </location>
</feature>
<dbReference type="Pfam" id="PF23358">
    <property type="entry name" value="OST48_MD"/>
    <property type="match status" value="1"/>
</dbReference>